<name>A0AC35U4B1_9BILA</name>
<evidence type="ECO:0000313" key="2">
    <source>
        <dbReference type="WBParaSite" id="RSKR_0000712200.1"/>
    </source>
</evidence>
<protein>
    <submittedName>
        <fullName evidence="2">Protein kinase domain-containing protein</fullName>
    </submittedName>
</protein>
<dbReference type="WBParaSite" id="RSKR_0000712200.1">
    <property type="protein sequence ID" value="RSKR_0000712200.1"/>
    <property type="gene ID" value="RSKR_0000712200"/>
</dbReference>
<sequence length="326" mass="37743">MTHKKSKAINPLKARLDEYLRLEKVGEGTYGIVFKSIHIASGRTVCLKKIRLEQEVEGIPSTSAREIAILKELEHPNVVFLEAVIMEHQRLYLVFEFLDMDLKKYFDQIPEKELMDPKLIQSFMYQMCQGMCYAHQRRVFHRDLKPQNLLVDGKGVLKIADFGLARTIGIPLRAYTHEIVTLWYRAPEIILGVKRYSHGVDNWSVGCIFAEMATKKPLFQGDSEIDQLFRIFKTMGTAVEDNWPGVSQLSNWSPTYPRWARVDLGAKYHKYLGKDGVDLLNDLLVYEPNSRCDMRKALRHPYFNSLDKTRLPAGDWDGELVLKKYD</sequence>
<reference evidence="2" key="1">
    <citation type="submission" date="2016-11" db="UniProtKB">
        <authorList>
            <consortium name="WormBaseParasite"/>
        </authorList>
    </citation>
    <scope>IDENTIFICATION</scope>
    <source>
        <strain evidence="2">KR3021</strain>
    </source>
</reference>
<dbReference type="Proteomes" id="UP000095286">
    <property type="component" value="Unplaced"/>
</dbReference>
<proteinExistence type="predicted"/>
<accession>A0AC35U4B1</accession>
<evidence type="ECO:0000313" key="1">
    <source>
        <dbReference type="Proteomes" id="UP000095286"/>
    </source>
</evidence>
<organism evidence="1 2">
    <name type="scientific">Rhabditophanes sp. KR3021</name>
    <dbReference type="NCBI Taxonomy" id="114890"/>
    <lineage>
        <taxon>Eukaryota</taxon>
        <taxon>Metazoa</taxon>
        <taxon>Ecdysozoa</taxon>
        <taxon>Nematoda</taxon>
        <taxon>Chromadorea</taxon>
        <taxon>Rhabditida</taxon>
        <taxon>Tylenchina</taxon>
        <taxon>Panagrolaimomorpha</taxon>
        <taxon>Strongyloidoidea</taxon>
        <taxon>Alloionematidae</taxon>
        <taxon>Rhabditophanes</taxon>
    </lineage>
</organism>